<accession>A0A179SSF1</accession>
<name>A0A179SSF1_9BACI</name>
<evidence type="ECO:0000313" key="1">
    <source>
        <dbReference type="EMBL" id="OAS84677.1"/>
    </source>
</evidence>
<protein>
    <submittedName>
        <fullName evidence="1">Uncharacterized protein</fullName>
    </submittedName>
</protein>
<keyword evidence="2" id="KW-1185">Reference proteome</keyword>
<sequence length="61" mass="7114">MLTFFSKITISEKVFHQFTTGWRPFFHFGGHMSVDIQCNISLYIKLNLNGNPKQKCVKGDY</sequence>
<organism evidence="1 2">
    <name type="scientific">Metabacillus litoralis</name>
    <dbReference type="NCBI Taxonomy" id="152268"/>
    <lineage>
        <taxon>Bacteria</taxon>
        <taxon>Bacillati</taxon>
        <taxon>Bacillota</taxon>
        <taxon>Bacilli</taxon>
        <taxon>Bacillales</taxon>
        <taxon>Bacillaceae</taxon>
        <taxon>Metabacillus</taxon>
    </lineage>
</organism>
<dbReference type="Proteomes" id="UP000078534">
    <property type="component" value="Unassembled WGS sequence"/>
</dbReference>
<comment type="caution">
    <text evidence="1">The sequence shown here is derived from an EMBL/GenBank/DDBJ whole genome shotgun (WGS) entry which is preliminary data.</text>
</comment>
<evidence type="ECO:0000313" key="2">
    <source>
        <dbReference type="Proteomes" id="UP000078534"/>
    </source>
</evidence>
<reference evidence="2" key="1">
    <citation type="submission" date="2016-04" db="EMBL/GenBank/DDBJ databases">
        <authorList>
            <person name="Lyu Z."/>
            <person name="Lyu W."/>
        </authorList>
    </citation>
    <scope>NUCLEOTIDE SEQUENCE [LARGE SCALE GENOMIC DNA]</scope>
    <source>
        <strain evidence="2">C44</strain>
    </source>
</reference>
<proteinExistence type="predicted"/>
<gene>
    <name evidence="1" type="ORF">A6K24_24960</name>
</gene>
<dbReference type="STRING" id="152268.A6K24_24960"/>
<dbReference type="AlphaFoldDB" id="A0A179SSF1"/>
<dbReference type="EMBL" id="LWSG01000025">
    <property type="protein sequence ID" value="OAS84677.1"/>
    <property type="molecule type" value="Genomic_DNA"/>
</dbReference>